<dbReference type="EMBL" id="PVSR01000001">
    <property type="protein sequence ID" value="PRW65375.1"/>
    <property type="molecule type" value="Genomic_DNA"/>
</dbReference>
<dbReference type="InterPro" id="IPR013751">
    <property type="entry name" value="ACP_syn_III_N"/>
</dbReference>
<dbReference type="GO" id="GO:0004315">
    <property type="term" value="F:3-oxoacyl-[acyl-carrier-protein] synthase activity"/>
    <property type="evidence" value="ECO:0007669"/>
    <property type="project" value="InterPro"/>
</dbReference>
<dbReference type="PANTHER" id="PTHR34069">
    <property type="entry name" value="3-OXOACYL-[ACYL-CARRIER-PROTEIN] SYNTHASE 3"/>
    <property type="match status" value="1"/>
</dbReference>
<dbReference type="Proteomes" id="UP000239352">
    <property type="component" value="Unassembled WGS sequence"/>
</dbReference>
<organism evidence="5 6">
    <name type="scientific">Actinopolyspora mortivallis</name>
    <dbReference type="NCBI Taxonomy" id="33906"/>
    <lineage>
        <taxon>Bacteria</taxon>
        <taxon>Bacillati</taxon>
        <taxon>Actinomycetota</taxon>
        <taxon>Actinomycetes</taxon>
        <taxon>Actinopolysporales</taxon>
        <taxon>Actinopolysporaceae</taxon>
        <taxon>Actinopolyspora</taxon>
    </lineage>
</organism>
<dbReference type="InParanoid" id="A0A2T0H1X9"/>
<evidence type="ECO:0000256" key="2">
    <source>
        <dbReference type="ARBA" id="ARBA00023315"/>
    </source>
</evidence>
<dbReference type="NCBIfam" id="NF006829">
    <property type="entry name" value="PRK09352.1"/>
    <property type="match status" value="1"/>
</dbReference>
<keyword evidence="1" id="KW-0808">Transferase</keyword>
<keyword evidence="2" id="KW-0012">Acyltransferase</keyword>
<dbReference type="GO" id="GO:0044550">
    <property type="term" value="P:secondary metabolite biosynthetic process"/>
    <property type="evidence" value="ECO:0007669"/>
    <property type="project" value="TreeGrafter"/>
</dbReference>
<reference evidence="5 6" key="1">
    <citation type="submission" date="2018-03" db="EMBL/GenBank/DDBJ databases">
        <title>Actinopolyspora mortivallis from Sahara, screening for active biomolecules.</title>
        <authorList>
            <person name="Selama O."/>
            <person name="Wellington E.M.H."/>
            <person name="Hacene H."/>
        </authorList>
    </citation>
    <scope>NUCLEOTIDE SEQUENCE [LARGE SCALE GENOMIC DNA]</scope>
    <source>
        <strain evidence="5 6">M5A</strain>
    </source>
</reference>
<dbReference type="RefSeq" id="WP_106112234.1">
    <property type="nucleotide sequence ID" value="NZ_PVSR01000001.1"/>
</dbReference>
<proteinExistence type="predicted"/>
<dbReference type="CDD" id="cd00830">
    <property type="entry name" value="KAS_III"/>
    <property type="match status" value="1"/>
</dbReference>
<accession>A0A2T0H1X9</accession>
<dbReference type="AlphaFoldDB" id="A0A2T0H1X9"/>
<evidence type="ECO:0000259" key="3">
    <source>
        <dbReference type="Pfam" id="PF08541"/>
    </source>
</evidence>
<evidence type="ECO:0000313" key="5">
    <source>
        <dbReference type="EMBL" id="PRW65375.1"/>
    </source>
</evidence>
<dbReference type="Pfam" id="PF08541">
    <property type="entry name" value="ACP_syn_III_C"/>
    <property type="match status" value="1"/>
</dbReference>
<dbReference type="InterPro" id="IPR016039">
    <property type="entry name" value="Thiolase-like"/>
</dbReference>
<gene>
    <name evidence="5" type="ORF">CEP50_02420</name>
</gene>
<name>A0A2T0H1X9_ACTMO</name>
<evidence type="ECO:0000313" key="6">
    <source>
        <dbReference type="Proteomes" id="UP000239352"/>
    </source>
</evidence>
<dbReference type="InterPro" id="IPR013747">
    <property type="entry name" value="ACP_syn_III_C"/>
</dbReference>
<keyword evidence="6" id="KW-1185">Reference proteome</keyword>
<feature type="domain" description="Beta-ketoacyl-[acyl-carrier-protein] synthase III C-terminal" evidence="3">
    <location>
        <begin position="234"/>
        <end position="323"/>
    </location>
</feature>
<dbReference type="PANTHER" id="PTHR34069:SF2">
    <property type="entry name" value="BETA-KETOACYL-[ACYL-CARRIER-PROTEIN] SYNTHASE III"/>
    <property type="match status" value="1"/>
</dbReference>
<comment type="caution">
    <text evidence="5">The sequence shown here is derived from an EMBL/GenBank/DDBJ whole genome shotgun (WGS) entry which is preliminary data.</text>
</comment>
<sequence>MNIGIRDVSGYVPSTVIDNDTVARWTGADEQWIVDRTGVHERRYALTDENTSALAASAIQPLLERAECPVDALVLATSTPDQPQPATAAMVQALLGFERPVPAFDVNAVCSGFLYALDLGRCLLTTHHDWTAVIVAGADKYSSIMNTRDRRTVSLFGDGASAALLTRVPDDRGIRSVSLMADGNAADLVRVPGGGCRQPTDGSKGSPTNHFEMDGRAVLEWSLKNLPRVVESALAEADLSAADIDRVFLHQGNALMVRRLAEELGVDHSHVALTAPRFGNTASASIPLTMSHDRQYRDFAPNEKFLLASVGGGMTAGAAVITW</sequence>
<evidence type="ECO:0000259" key="4">
    <source>
        <dbReference type="Pfam" id="PF08545"/>
    </source>
</evidence>
<protein>
    <submittedName>
        <fullName evidence="5">3-oxoacyl-ACP synthase</fullName>
    </submittedName>
</protein>
<dbReference type="Pfam" id="PF08545">
    <property type="entry name" value="ACP_syn_III"/>
    <property type="match status" value="1"/>
</dbReference>
<dbReference type="GO" id="GO:0006633">
    <property type="term" value="P:fatty acid biosynthetic process"/>
    <property type="evidence" value="ECO:0007669"/>
    <property type="project" value="InterPro"/>
</dbReference>
<feature type="domain" description="Beta-ketoacyl-[acyl-carrier-protein] synthase III N-terminal" evidence="4">
    <location>
        <begin position="104"/>
        <end position="183"/>
    </location>
</feature>
<dbReference type="SUPFAM" id="SSF53901">
    <property type="entry name" value="Thiolase-like"/>
    <property type="match status" value="1"/>
</dbReference>
<dbReference type="Gene3D" id="3.40.47.10">
    <property type="match status" value="1"/>
</dbReference>
<evidence type="ECO:0000256" key="1">
    <source>
        <dbReference type="ARBA" id="ARBA00022679"/>
    </source>
</evidence>